<dbReference type="Pfam" id="PF20432">
    <property type="entry name" value="Xre-like-HTH"/>
    <property type="match status" value="1"/>
</dbReference>
<dbReference type="Pfam" id="PF09722">
    <property type="entry name" value="Xre_MbcA_ParS_C"/>
    <property type="match status" value="1"/>
</dbReference>
<dbReference type="STRING" id="198616.SAMN05216193_104101"/>
<dbReference type="GO" id="GO:0003677">
    <property type="term" value="F:DNA binding"/>
    <property type="evidence" value="ECO:0007669"/>
    <property type="project" value="InterPro"/>
</dbReference>
<evidence type="ECO:0000313" key="4">
    <source>
        <dbReference type="Proteomes" id="UP000242957"/>
    </source>
</evidence>
<dbReference type="NCBIfam" id="TIGR02293">
    <property type="entry name" value="TAS_TIGR02293"/>
    <property type="match status" value="1"/>
</dbReference>
<dbReference type="InterPro" id="IPR011979">
    <property type="entry name" value="Antitox_Xre"/>
</dbReference>
<protein>
    <submittedName>
        <fullName evidence="3">Putative toxin-antitoxin system antitoxin component, TIGR02293 family</fullName>
    </submittedName>
</protein>
<organism evidence="3 4">
    <name type="scientific">Pseudomonas jinjuensis</name>
    <dbReference type="NCBI Taxonomy" id="198616"/>
    <lineage>
        <taxon>Bacteria</taxon>
        <taxon>Pseudomonadati</taxon>
        <taxon>Pseudomonadota</taxon>
        <taxon>Gammaproteobacteria</taxon>
        <taxon>Pseudomonadales</taxon>
        <taxon>Pseudomonadaceae</taxon>
        <taxon>Pseudomonas</taxon>
    </lineage>
</organism>
<dbReference type="RefSeq" id="WP_084311931.1">
    <property type="nucleotide sequence ID" value="NZ_FNIJ01000004.1"/>
</dbReference>
<name>A0A1H0D1P9_9PSED</name>
<dbReference type="AlphaFoldDB" id="A0A1H0D1P9"/>
<dbReference type="Proteomes" id="UP000242957">
    <property type="component" value="Unassembled WGS sequence"/>
</dbReference>
<keyword evidence="4" id="KW-1185">Reference proteome</keyword>
<feature type="domain" description="Antitoxin Xre-like helix-turn-helix" evidence="2">
    <location>
        <begin position="31"/>
        <end position="91"/>
    </location>
</feature>
<evidence type="ECO:0000313" key="3">
    <source>
        <dbReference type="EMBL" id="SDN63966.1"/>
    </source>
</evidence>
<proteinExistence type="predicted"/>
<reference evidence="4" key="1">
    <citation type="submission" date="2016-10" db="EMBL/GenBank/DDBJ databases">
        <authorList>
            <person name="Varghese N."/>
            <person name="Submissions S."/>
        </authorList>
    </citation>
    <scope>NUCLEOTIDE SEQUENCE [LARGE SCALE GENOMIC DNA]</scope>
    <source>
        <strain evidence="4">JCM 21621</strain>
    </source>
</reference>
<dbReference type="OrthoDB" id="5824177at2"/>
<gene>
    <name evidence="3" type="ORF">SAMN05216193_104101</name>
</gene>
<evidence type="ECO:0000259" key="2">
    <source>
        <dbReference type="Pfam" id="PF20432"/>
    </source>
</evidence>
<evidence type="ECO:0000259" key="1">
    <source>
        <dbReference type="Pfam" id="PF09722"/>
    </source>
</evidence>
<dbReference type="InterPro" id="IPR046847">
    <property type="entry name" value="Xre-like_HTH"/>
</dbReference>
<dbReference type="InterPro" id="IPR024467">
    <property type="entry name" value="Xre/MbcA/ParS-like_toxin-bd"/>
</dbReference>
<sequence>MSAARRNEQPSPEASFWPLVHAHARLTEGERLSRIREGLSWRWAELVKMEFRLGPSAIERFINISTSTFERKKRADLPLDQVASERLDRLASVVLLAEEVFESSEAASEWMTTPNQALGGLSPVESCDTEIGAKQVRRILHAIEWGGVA</sequence>
<accession>A0A1H0D1P9</accession>
<feature type="domain" description="Antitoxin Xre/MbcA/ParS-like toxin-binding" evidence="1">
    <location>
        <begin position="97"/>
        <end position="146"/>
    </location>
</feature>
<dbReference type="EMBL" id="FNIJ01000004">
    <property type="protein sequence ID" value="SDN63966.1"/>
    <property type="molecule type" value="Genomic_DNA"/>
</dbReference>